<reference evidence="1 2" key="1">
    <citation type="submission" date="2024-04" db="EMBL/GenBank/DDBJ databases">
        <title>Tritrichomonas musculus Genome.</title>
        <authorList>
            <person name="Alves-Ferreira E."/>
            <person name="Grigg M."/>
            <person name="Lorenzi H."/>
            <person name="Galac M."/>
        </authorList>
    </citation>
    <scope>NUCLEOTIDE SEQUENCE [LARGE SCALE GENOMIC DNA]</scope>
    <source>
        <strain evidence="1 2">EAF2021</strain>
    </source>
</reference>
<protein>
    <submittedName>
        <fullName evidence="1">Uncharacterized protein</fullName>
    </submittedName>
</protein>
<name>A0ABR2GPE7_9EUKA</name>
<comment type="caution">
    <text evidence="1">The sequence shown here is derived from an EMBL/GenBank/DDBJ whole genome shotgun (WGS) entry which is preliminary data.</text>
</comment>
<gene>
    <name evidence="1" type="ORF">M9Y10_046131</name>
</gene>
<dbReference type="EMBL" id="JAPFFF010000097">
    <property type="protein sequence ID" value="KAK8835488.1"/>
    <property type="molecule type" value="Genomic_DNA"/>
</dbReference>
<evidence type="ECO:0000313" key="1">
    <source>
        <dbReference type="EMBL" id="KAK8835488.1"/>
    </source>
</evidence>
<keyword evidence="2" id="KW-1185">Reference proteome</keyword>
<evidence type="ECO:0000313" key="2">
    <source>
        <dbReference type="Proteomes" id="UP001470230"/>
    </source>
</evidence>
<organism evidence="1 2">
    <name type="scientific">Tritrichomonas musculus</name>
    <dbReference type="NCBI Taxonomy" id="1915356"/>
    <lineage>
        <taxon>Eukaryota</taxon>
        <taxon>Metamonada</taxon>
        <taxon>Parabasalia</taxon>
        <taxon>Tritrichomonadida</taxon>
        <taxon>Tritrichomonadidae</taxon>
        <taxon>Tritrichomonas</taxon>
    </lineage>
</organism>
<sequence length="156" mass="18403">MKLLKICLRKLNYTCFESEVILKAPCEELFTLDEVANLDNLLNQKYFIVDSIEKNIVHVHKTNEHFFSYVITNSAALFLSLLPWEIDRSSEEARELEARLMDNIRLIVSNSPVQTIFYEKIRKYIIKNVWNATKPLDIEKMKTKINKNINIHFILV</sequence>
<proteinExistence type="predicted"/>
<dbReference type="Proteomes" id="UP001470230">
    <property type="component" value="Unassembled WGS sequence"/>
</dbReference>
<accession>A0ABR2GPE7</accession>